<evidence type="ECO:0000256" key="3">
    <source>
        <dbReference type="ARBA" id="ARBA00022490"/>
    </source>
</evidence>
<dbReference type="Proteomes" id="UP001066276">
    <property type="component" value="Chromosome 7"/>
</dbReference>
<protein>
    <recommendedName>
        <fullName evidence="5">Sulfotransferase</fullName>
        <ecNumber evidence="5">2.8.2.-</ecNumber>
    </recommendedName>
</protein>
<keyword evidence="3" id="KW-0963">Cytoplasm</keyword>
<accession>A0AAV7PHI4</accession>
<proteinExistence type="inferred from homology"/>
<evidence type="ECO:0000313" key="7">
    <source>
        <dbReference type="EMBL" id="KAJ1125218.1"/>
    </source>
</evidence>
<evidence type="ECO:0000256" key="4">
    <source>
        <dbReference type="ARBA" id="ARBA00022679"/>
    </source>
</evidence>
<keyword evidence="8" id="KW-1185">Reference proteome</keyword>
<evidence type="ECO:0000259" key="6">
    <source>
        <dbReference type="Pfam" id="PF00685"/>
    </source>
</evidence>
<feature type="domain" description="Sulfotransferase" evidence="6">
    <location>
        <begin position="36"/>
        <end position="285"/>
    </location>
</feature>
<evidence type="ECO:0000256" key="5">
    <source>
        <dbReference type="RuleBase" id="RU361155"/>
    </source>
</evidence>
<keyword evidence="4 5" id="KW-0808">Transferase</keyword>
<dbReference type="PANTHER" id="PTHR11783">
    <property type="entry name" value="SULFOTRANSFERASE SULT"/>
    <property type="match status" value="1"/>
</dbReference>
<dbReference type="Gene3D" id="3.40.50.300">
    <property type="entry name" value="P-loop containing nucleotide triphosphate hydrolases"/>
    <property type="match status" value="1"/>
</dbReference>
<dbReference type="Pfam" id="PF00685">
    <property type="entry name" value="Sulfotransfer_1"/>
    <property type="match status" value="1"/>
</dbReference>
<evidence type="ECO:0000313" key="8">
    <source>
        <dbReference type="Proteomes" id="UP001066276"/>
    </source>
</evidence>
<dbReference type="InterPro" id="IPR000863">
    <property type="entry name" value="Sulfotransferase_dom"/>
</dbReference>
<dbReference type="AlphaFoldDB" id="A0AAV7PHI4"/>
<dbReference type="GO" id="GO:0008146">
    <property type="term" value="F:sulfotransferase activity"/>
    <property type="evidence" value="ECO:0007669"/>
    <property type="project" value="InterPro"/>
</dbReference>
<dbReference type="EMBL" id="JANPWB010000011">
    <property type="protein sequence ID" value="KAJ1125218.1"/>
    <property type="molecule type" value="Genomic_DNA"/>
</dbReference>
<organism evidence="7 8">
    <name type="scientific">Pleurodeles waltl</name>
    <name type="common">Iberian ribbed newt</name>
    <dbReference type="NCBI Taxonomy" id="8319"/>
    <lineage>
        <taxon>Eukaryota</taxon>
        <taxon>Metazoa</taxon>
        <taxon>Chordata</taxon>
        <taxon>Craniata</taxon>
        <taxon>Vertebrata</taxon>
        <taxon>Euteleostomi</taxon>
        <taxon>Amphibia</taxon>
        <taxon>Batrachia</taxon>
        <taxon>Caudata</taxon>
        <taxon>Salamandroidea</taxon>
        <taxon>Salamandridae</taxon>
        <taxon>Pleurodelinae</taxon>
        <taxon>Pleurodeles</taxon>
    </lineage>
</organism>
<sequence>METFIPQLPLTIIQGVPFIKYFADVWAKVESFQGRQDDLLICTYPKAGTTWVSEIVDCILNNGDVEKTKRNAIYTRVPFLEFASPGTPSGIELLVNAESPRVIKTHLPVKLLPKTIWENNCKIIYVARNAKDVAVSYYFFYKMALMHPDPGSWDEFLEKYMTGEVAYGSWYEHVKGWWEKRKDHRILYLFYEDMKEDPKREIWKIMQFMEKELGEEILEKINHHTTFKEMKDNVMTNYKTIPKCRMDHTMSTFMRKGITGDWKNHFTVAQNERFDEDYERNMAGSFLHFRVEI</sequence>
<comment type="similarity">
    <text evidence="2 5">Belongs to the sulfotransferase 1 family.</text>
</comment>
<reference evidence="7" key="1">
    <citation type="journal article" date="2022" name="bioRxiv">
        <title>Sequencing and chromosome-scale assembly of the giantPleurodeles waltlgenome.</title>
        <authorList>
            <person name="Brown T."/>
            <person name="Elewa A."/>
            <person name="Iarovenko S."/>
            <person name="Subramanian E."/>
            <person name="Araus A.J."/>
            <person name="Petzold A."/>
            <person name="Susuki M."/>
            <person name="Suzuki K.-i.T."/>
            <person name="Hayashi T."/>
            <person name="Toyoda A."/>
            <person name="Oliveira C."/>
            <person name="Osipova E."/>
            <person name="Leigh N.D."/>
            <person name="Simon A."/>
            <person name="Yun M.H."/>
        </authorList>
    </citation>
    <scope>NUCLEOTIDE SEQUENCE</scope>
    <source>
        <strain evidence="7">20211129_DDA</strain>
        <tissue evidence="7">Liver</tissue>
    </source>
</reference>
<dbReference type="InterPro" id="IPR027417">
    <property type="entry name" value="P-loop_NTPase"/>
</dbReference>
<dbReference type="SUPFAM" id="SSF52540">
    <property type="entry name" value="P-loop containing nucleoside triphosphate hydrolases"/>
    <property type="match status" value="1"/>
</dbReference>
<dbReference type="FunFam" id="3.40.50.300:FF:000433">
    <property type="entry name" value="Estrogen sulfotransferase"/>
    <property type="match status" value="1"/>
</dbReference>
<dbReference type="EC" id="2.8.2.-" evidence="5"/>
<name>A0AAV7PHI4_PLEWA</name>
<evidence type="ECO:0000256" key="1">
    <source>
        <dbReference type="ARBA" id="ARBA00004496"/>
    </source>
</evidence>
<evidence type="ECO:0000256" key="2">
    <source>
        <dbReference type="ARBA" id="ARBA00005771"/>
    </source>
</evidence>
<gene>
    <name evidence="7" type="ORF">NDU88_003652</name>
</gene>
<comment type="caution">
    <text evidence="7">The sequence shown here is derived from an EMBL/GenBank/DDBJ whole genome shotgun (WGS) entry which is preliminary data.</text>
</comment>
<dbReference type="GO" id="GO:0005737">
    <property type="term" value="C:cytoplasm"/>
    <property type="evidence" value="ECO:0007669"/>
    <property type="project" value="UniProtKB-SubCell"/>
</dbReference>
<comment type="subcellular location">
    <subcellularLocation>
        <location evidence="1">Cytoplasm</location>
    </subcellularLocation>
</comment>